<evidence type="ECO:0000313" key="3">
    <source>
        <dbReference type="Proteomes" id="UP000886523"/>
    </source>
</evidence>
<dbReference type="Gene3D" id="2.60.120.330">
    <property type="entry name" value="B-lactam Antibiotic, Isopenicillin N Synthase, Chain"/>
    <property type="match status" value="1"/>
</dbReference>
<keyword evidence="3" id="KW-1185">Reference proteome</keyword>
<dbReference type="SUPFAM" id="SSF51197">
    <property type="entry name" value="Clavaminate synthase-like"/>
    <property type="match status" value="1"/>
</dbReference>
<organism evidence="2 3">
    <name type="scientific">Hydnum rufescens UP504</name>
    <dbReference type="NCBI Taxonomy" id="1448309"/>
    <lineage>
        <taxon>Eukaryota</taxon>
        <taxon>Fungi</taxon>
        <taxon>Dikarya</taxon>
        <taxon>Basidiomycota</taxon>
        <taxon>Agaricomycotina</taxon>
        <taxon>Agaricomycetes</taxon>
        <taxon>Cantharellales</taxon>
        <taxon>Hydnaceae</taxon>
        <taxon>Hydnum</taxon>
    </lineage>
</organism>
<dbReference type="PANTHER" id="PTHR47990">
    <property type="entry name" value="2-OXOGLUTARATE (2OG) AND FE(II)-DEPENDENT OXYGENASE SUPERFAMILY PROTEIN-RELATED"/>
    <property type="match status" value="1"/>
</dbReference>
<reference evidence="2" key="1">
    <citation type="journal article" date="2020" name="Nat. Commun.">
        <title>Large-scale genome sequencing of mycorrhizal fungi provides insights into the early evolution of symbiotic traits.</title>
        <authorList>
            <person name="Miyauchi S."/>
            <person name="Kiss E."/>
            <person name="Kuo A."/>
            <person name="Drula E."/>
            <person name="Kohler A."/>
            <person name="Sanchez-Garcia M."/>
            <person name="Morin E."/>
            <person name="Andreopoulos B."/>
            <person name="Barry K.W."/>
            <person name="Bonito G."/>
            <person name="Buee M."/>
            <person name="Carver A."/>
            <person name="Chen C."/>
            <person name="Cichocki N."/>
            <person name="Clum A."/>
            <person name="Culley D."/>
            <person name="Crous P.W."/>
            <person name="Fauchery L."/>
            <person name="Girlanda M."/>
            <person name="Hayes R.D."/>
            <person name="Keri Z."/>
            <person name="LaButti K."/>
            <person name="Lipzen A."/>
            <person name="Lombard V."/>
            <person name="Magnuson J."/>
            <person name="Maillard F."/>
            <person name="Murat C."/>
            <person name="Nolan M."/>
            <person name="Ohm R.A."/>
            <person name="Pangilinan J."/>
            <person name="Pereira M.F."/>
            <person name="Perotto S."/>
            <person name="Peter M."/>
            <person name="Pfister S."/>
            <person name="Riley R."/>
            <person name="Sitrit Y."/>
            <person name="Stielow J.B."/>
            <person name="Szollosi G."/>
            <person name="Zifcakova L."/>
            <person name="Stursova M."/>
            <person name="Spatafora J.W."/>
            <person name="Tedersoo L."/>
            <person name="Vaario L.M."/>
            <person name="Yamada A."/>
            <person name="Yan M."/>
            <person name="Wang P."/>
            <person name="Xu J."/>
            <person name="Bruns T."/>
            <person name="Baldrian P."/>
            <person name="Vilgalys R."/>
            <person name="Dunand C."/>
            <person name="Henrissat B."/>
            <person name="Grigoriev I.V."/>
            <person name="Hibbett D."/>
            <person name="Nagy L.G."/>
            <person name="Martin F.M."/>
        </authorList>
    </citation>
    <scope>NUCLEOTIDE SEQUENCE</scope>
    <source>
        <strain evidence="2">UP504</strain>
    </source>
</reference>
<dbReference type="Proteomes" id="UP000886523">
    <property type="component" value="Unassembled WGS sequence"/>
</dbReference>
<evidence type="ECO:0000313" key="2">
    <source>
        <dbReference type="EMBL" id="KAF9513680.1"/>
    </source>
</evidence>
<feature type="domain" description="Isopenicillin N synthase-like Fe(2+) 2OG dioxygenase" evidence="1">
    <location>
        <begin position="27"/>
        <end position="116"/>
    </location>
</feature>
<dbReference type="AlphaFoldDB" id="A0A9P6AXG5"/>
<sequence length="172" mass="19273">MDGALEAPEGTLWKLHDRDGGSARDVLKYLLYEPMSHNVYLPEHTDFNTVTTLFSQPVAGLQVKGADGSWKWVKHQENAILINTGDNITFLSGGVFKAAMHRVVRPPEDQVHLRRIGLFHFSRALDGTLLLPLSQSPVAQKEGKNMFEPGTQVLTTDEWERARTSVYGTEEK</sequence>
<proteinExistence type="predicted"/>
<protein>
    <recommendedName>
        <fullName evidence="1">Isopenicillin N synthase-like Fe(2+) 2OG dioxygenase domain-containing protein</fullName>
    </recommendedName>
</protein>
<accession>A0A9P6AXG5</accession>
<name>A0A9P6AXG5_9AGAM</name>
<evidence type="ECO:0000259" key="1">
    <source>
        <dbReference type="Pfam" id="PF03171"/>
    </source>
</evidence>
<dbReference type="OrthoDB" id="406156at2759"/>
<comment type="caution">
    <text evidence="2">The sequence shown here is derived from an EMBL/GenBank/DDBJ whole genome shotgun (WGS) entry which is preliminary data.</text>
</comment>
<dbReference type="InterPro" id="IPR027443">
    <property type="entry name" value="IPNS-like_sf"/>
</dbReference>
<dbReference type="InterPro" id="IPR050231">
    <property type="entry name" value="Iron_ascorbate_oxido_reductase"/>
</dbReference>
<gene>
    <name evidence="2" type="ORF">BS47DRAFT_1343914</name>
</gene>
<dbReference type="EMBL" id="MU128969">
    <property type="protein sequence ID" value="KAF9513680.1"/>
    <property type="molecule type" value="Genomic_DNA"/>
</dbReference>
<dbReference type="InterPro" id="IPR044861">
    <property type="entry name" value="IPNS-like_FE2OG_OXY"/>
</dbReference>
<dbReference type="Pfam" id="PF03171">
    <property type="entry name" value="2OG-FeII_Oxy"/>
    <property type="match status" value="1"/>
</dbReference>